<dbReference type="PRINTS" id="PR00032">
    <property type="entry name" value="HTHARAC"/>
</dbReference>
<comment type="subcellular location">
    <subcellularLocation>
        <location evidence="1">Cell membrane</location>
        <topology evidence="1">Multi-pass membrane protein</topology>
    </subcellularLocation>
</comment>
<name>A0ABS4J7D7_9BACL</name>
<feature type="domain" description="HTH araC/xylS-type" evidence="10">
    <location>
        <begin position="672"/>
        <end position="771"/>
    </location>
</feature>
<dbReference type="SUPFAM" id="SSF46689">
    <property type="entry name" value="Homeodomain-like"/>
    <property type="match status" value="1"/>
</dbReference>
<keyword evidence="2" id="KW-1003">Cell membrane</keyword>
<gene>
    <name evidence="11" type="ORF">J2Z66_007409</name>
</gene>
<evidence type="ECO:0000256" key="7">
    <source>
        <dbReference type="ARBA" id="ARBA00023136"/>
    </source>
</evidence>
<evidence type="ECO:0000256" key="6">
    <source>
        <dbReference type="ARBA" id="ARBA00023125"/>
    </source>
</evidence>
<keyword evidence="4 9" id="KW-1133">Transmembrane helix</keyword>
<organism evidence="11 12">
    <name type="scientific">Paenibacillus eucommiae</name>
    <dbReference type="NCBI Taxonomy" id="1355755"/>
    <lineage>
        <taxon>Bacteria</taxon>
        <taxon>Bacillati</taxon>
        <taxon>Bacillota</taxon>
        <taxon>Bacilli</taxon>
        <taxon>Bacillales</taxon>
        <taxon>Paenibacillaceae</taxon>
        <taxon>Paenibacillus</taxon>
    </lineage>
</organism>
<keyword evidence="6" id="KW-0238">DNA-binding</keyword>
<evidence type="ECO:0000256" key="5">
    <source>
        <dbReference type="ARBA" id="ARBA00023015"/>
    </source>
</evidence>
<dbReference type="Pfam" id="PF02743">
    <property type="entry name" value="dCache_1"/>
    <property type="match status" value="1"/>
</dbReference>
<accession>A0ABS4J7D7</accession>
<evidence type="ECO:0000313" key="12">
    <source>
        <dbReference type="Proteomes" id="UP001519287"/>
    </source>
</evidence>
<dbReference type="InterPro" id="IPR033479">
    <property type="entry name" value="dCache_1"/>
</dbReference>
<dbReference type="InterPro" id="IPR018060">
    <property type="entry name" value="HTH_AraC"/>
</dbReference>
<dbReference type="InterPro" id="IPR020449">
    <property type="entry name" value="Tscrpt_reg_AraC-type_HTH"/>
</dbReference>
<dbReference type="Proteomes" id="UP001519287">
    <property type="component" value="Unassembled WGS sequence"/>
</dbReference>
<evidence type="ECO:0000259" key="10">
    <source>
        <dbReference type="PROSITE" id="PS01124"/>
    </source>
</evidence>
<keyword evidence="5" id="KW-0805">Transcription regulation</keyword>
<keyword evidence="12" id="KW-1185">Reference proteome</keyword>
<evidence type="ECO:0000256" key="4">
    <source>
        <dbReference type="ARBA" id="ARBA00022989"/>
    </source>
</evidence>
<dbReference type="RefSeq" id="WP_209977584.1">
    <property type="nucleotide sequence ID" value="NZ_JAGGLB010000038.1"/>
</dbReference>
<keyword evidence="3 9" id="KW-0812">Transmembrane</keyword>
<dbReference type="PROSITE" id="PS00041">
    <property type="entry name" value="HTH_ARAC_FAMILY_1"/>
    <property type="match status" value="1"/>
</dbReference>
<dbReference type="Pfam" id="PF12833">
    <property type="entry name" value="HTH_18"/>
    <property type="match status" value="1"/>
</dbReference>
<evidence type="ECO:0000256" key="3">
    <source>
        <dbReference type="ARBA" id="ARBA00022692"/>
    </source>
</evidence>
<keyword evidence="7 9" id="KW-0472">Membrane</keyword>
<dbReference type="Gene3D" id="1.10.10.60">
    <property type="entry name" value="Homeodomain-like"/>
    <property type="match status" value="2"/>
</dbReference>
<keyword evidence="8" id="KW-0804">Transcription</keyword>
<evidence type="ECO:0000256" key="9">
    <source>
        <dbReference type="SAM" id="Phobius"/>
    </source>
</evidence>
<evidence type="ECO:0000313" key="11">
    <source>
        <dbReference type="EMBL" id="MBP1995767.1"/>
    </source>
</evidence>
<dbReference type="PANTHER" id="PTHR43280">
    <property type="entry name" value="ARAC-FAMILY TRANSCRIPTIONAL REGULATOR"/>
    <property type="match status" value="1"/>
</dbReference>
<evidence type="ECO:0000256" key="1">
    <source>
        <dbReference type="ARBA" id="ARBA00004651"/>
    </source>
</evidence>
<proteinExistence type="predicted"/>
<dbReference type="Gene3D" id="3.30.450.20">
    <property type="entry name" value="PAS domain"/>
    <property type="match status" value="1"/>
</dbReference>
<dbReference type="Pfam" id="PF17853">
    <property type="entry name" value="GGDEF_2"/>
    <property type="match status" value="1"/>
</dbReference>
<dbReference type="EMBL" id="JAGGLB010000038">
    <property type="protein sequence ID" value="MBP1995767.1"/>
    <property type="molecule type" value="Genomic_DNA"/>
</dbReference>
<evidence type="ECO:0000256" key="8">
    <source>
        <dbReference type="ARBA" id="ARBA00023163"/>
    </source>
</evidence>
<dbReference type="PANTHER" id="PTHR43280:SF2">
    <property type="entry name" value="HTH-TYPE TRANSCRIPTIONAL REGULATOR EXSA"/>
    <property type="match status" value="1"/>
</dbReference>
<protein>
    <submittedName>
        <fullName evidence="11">YesN/AraC family two-component response regulator</fullName>
    </submittedName>
</protein>
<evidence type="ECO:0000256" key="2">
    <source>
        <dbReference type="ARBA" id="ARBA00022475"/>
    </source>
</evidence>
<dbReference type="InterPro" id="IPR018062">
    <property type="entry name" value="HTH_AraC-typ_CS"/>
</dbReference>
<dbReference type="InterPro" id="IPR041522">
    <property type="entry name" value="CdaR_GGDEF"/>
</dbReference>
<reference evidence="11 12" key="1">
    <citation type="submission" date="2021-03" db="EMBL/GenBank/DDBJ databases">
        <title>Genomic Encyclopedia of Type Strains, Phase IV (KMG-IV): sequencing the most valuable type-strain genomes for metagenomic binning, comparative biology and taxonomic classification.</title>
        <authorList>
            <person name="Goeker M."/>
        </authorList>
    </citation>
    <scope>NUCLEOTIDE SEQUENCE [LARGE SCALE GENOMIC DNA]</scope>
    <source>
        <strain evidence="11 12">DSM 26048</strain>
    </source>
</reference>
<comment type="caution">
    <text evidence="11">The sequence shown here is derived from an EMBL/GenBank/DDBJ whole genome shotgun (WGS) entry which is preliminary data.</text>
</comment>
<dbReference type="InterPro" id="IPR009057">
    <property type="entry name" value="Homeodomain-like_sf"/>
</dbReference>
<sequence length="783" mass="90924">MNVKHRRSRRRSVFNTFLFSYFIILLLPVCIGAYIFQHVERTMINNENESNLGLLEQVRLTIENRFNEIEKTTLQLANDPKLQWSLSHTGGNYAKNQFDLLDIINNIKNNVINTNTFIHNFFVYFKNTDSVLYATGQTDAETYFNGILRFDGRNAEQVKQELLSGSHFRTYKPSTVVKEGEKESSVLTYIQSLPIGEKEQITGYLVALIKEQEFYQLIEQIEKINHSQIYIVDEHQQILMSTSQKKELNKDTLANIREERGYHSFQQDGQSMILSYTTDQRNWTYISIIPKKVVLGTVITLKNWSLSLVFLLLIAGFLISFLMARRNFSPISDVVAMIKENKQSKSKQSVLNEYDFIKQSILHSIDEKNGLKEILDQQKPVIQANFLSRLIKGHVDVSDIFDDSLKFMGIYFKHDYFSVHIIEVDDCQNFITEDTEREWALVRFVLTNLSRELLGEDDGYVVEMDRNRLALLFNTSKPDEQTFQQRNKFVRTLQDYANQRFRFKITIAVSQFVRGLEGIGRCYQEALIALDSRLIYGSSEGIYYEDIAGLEHNYYEYALETEVQLMNYAKNGDFDNVERLLDQIYEANFVIGGISPELGKCLFYDLLSTILKLRNGFKTSKKRELEGIADPLKSLAACSTAEEMLWKIKEFYKEICVYTLAEKNEHRDQMYTSIIDFVESHYFDSNLSVALIADHFRISPQYLSSFFKKHSGENISDYIAKFRIMQAKKMLTEQSLTLAEIASRIGYSNDAGFVRFFKKYEGITPGKYRDNANRMTNIQGKSV</sequence>
<feature type="transmembrane region" description="Helical" evidence="9">
    <location>
        <begin position="12"/>
        <end position="36"/>
    </location>
</feature>
<dbReference type="PROSITE" id="PS01124">
    <property type="entry name" value="HTH_ARAC_FAMILY_2"/>
    <property type="match status" value="1"/>
</dbReference>
<dbReference type="SMART" id="SM00342">
    <property type="entry name" value="HTH_ARAC"/>
    <property type="match status" value="1"/>
</dbReference>